<keyword evidence="1 5" id="KW-0479">Metal-binding</keyword>
<evidence type="ECO:0000313" key="8">
    <source>
        <dbReference type="Proteomes" id="UP000281549"/>
    </source>
</evidence>
<dbReference type="SMART" id="SM00356">
    <property type="entry name" value="ZnF_C3H1"/>
    <property type="match status" value="3"/>
</dbReference>
<dbReference type="Gene3D" id="1.20.120.1350">
    <property type="entry name" value="Pneumovirus matrix protein 2 (M2), zinc-binding domain"/>
    <property type="match status" value="1"/>
</dbReference>
<feature type="zinc finger region" description="C3H1-type" evidence="5">
    <location>
        <begin position="1"/>
        <end position="25"/>
    </location>
</feature>
<dbReference type="InterPro" id="IPR036855">
    <property type="entry name" value="Znf_CCCH_sf"/>
</dbReference>
<evidence type="ECO:0000256" key="2">
    <source>
        <dbReference type="ARBA" id="ARBA00022737"/>
    </source>
</evidence>
<name>A0A4P9YG63_ROZAC</name>
<evidence type="ECO:0000256" key="3">
    <source>
        <dbReference type="ARBA" id="ARBA00022771"/>
    </source>
</evidence>
<dbReference type="GO" id="GO:0000209">
    <property type="term" value="P:protein polyubiquitination"/>
    <property type="evidence" value="ECO:0007669"/>
    <property type="project" value="InterPro"/>
</dbReference>
<organism evidence="7 8">
    <name type="scientific">Rozella allomycis (strain CSF55)</name>
    <dbReference type="NCBI Taxonomy" id="988480"/>
    <lineage>
        <taxon>Eukaryota</taxon>
        <taxon>Fungi</taxon>
        <taxon>Fungi incertae sedis</taxon>
        <taxon>Cryptomycota</taxon>
        <taxon>Cryptomycota incertae sedis</taxon>
        <taxon>Rozella</taxon>
    </lineage>
</organism>
<feature type="domain" description="C3H1-type" evidence="6">
    <location>
        <begin position="54"/>
        <end position="76"/>
    </location>
</feature>
<feature type="domain" description="C3H1-type" evidence="6">
    <location>
        <begin position="26"/>
        <end position="53"/>
    </location>
</feature>
<dbReference type="Proteomes" id="UP000281549">
    <property type="component" value="Unassembled WGS sequence"/>
</dbReference>
<evidence type="ECO:0000256" key="5">
    <source>
        <dbReference type="PROSITE-ProRule" id="PRU00723"/>
    </source>
</evidence>
<feature type="domain" description="C3H1-type" evidence="6">
    <location>
        <begin position="1"/>
        <end position="25"/>
    </location>
</feature>
<dbReference type="Gene3D" id="3.30.1370.210">
    <property type="match status" value="1"/>
</dbReference>
<evidence type="ECO:0000256" key="1">
    <source>
        <dbReference type="ARBA" id="ARBA00022723"/>
    </source>
</evidence>
<dbReference type="PANTHER" id="PTHR11224">
    <property type="entry name" value="MAKORIN-RELATED"/>
    <property type="match status" value="1"/>
</dbReference>
<dbReference type="AlphaFoldDB" id="A0A4P9YG63"/>
<proteinExistence type="predicted"/>
<feature type="zinc finger region" description="C3H1-type" evidence="5">
    <location>
        <begin position="54"/>
        <end position="76"/>
    </location>
</feature>
<dbReference type="Pfam" id="PF14608">
    <property type="entry name" value="zf-CCCH_2"/>
    <property type="match status" value="2"/>
</dbReference>
<dbReference type="Gene3D" id="2.30.30.1190">
    <property type="match status" value="1"/>
</dbReference>
<gene>
    <name evidence="7" type="ORF">ROZALSC1DRAFT_15142</name>
</gene>
<keyword evidence="3 5" id="KW-0863">Zinc-finger</keyword>
<dbReference type="GO" id="GO:0008270">
    <property type="term" value="F:zinc ion binding"/>
    <property type="evidence" value="ECO:0007669"/>
    <property type="project" value="UniProtKB-KW"/>
</dbReference>
<feature type="zinc finger region" description="C3H1-type" evidence="5">
    <location>
        <begin position="26"/>
        <end position="53"/>
    </location>
</feature>
<protein>
    <recommendedName>
        <fullName evidence="6">C3H1-type domain-containing protein</fullName>
    </recommendedName>
</protein>
<accession>A0A4P9YG63</accession>
<dbReference type="InterPro" id="IPR041367">
    <property type="entry name" value="Znf-CCCH_4"/>
</dbReference>
<dbReference type="PROSITE" id="PS50103">
    <property type="entry name" value="ZF_C3H1"/>
    <property type="match status" value="3"/>
</dbReference>
<dbReference type="InterPro" id="IPR045072">
    <property type="entry name" value="MKRN-like"/>
</dbReference>
<evidence type="ECO:0000259" key="6">
    <source>
        <dbReference type="PROSITE" id="PS50103"/>
    </source>
</evidence>
<keyword evidence="4 5" id="KW-0862">Zinc</keyword>
<evidence type="ECO:0000256" key="4">
    <source>
        <dbReference type="ARBA" id="ARBA00022833"/>
    </source>
</evidence>
<dbReference type="GO" id="GO:0061630">
    <property type="term" value="F:ubiquitin protein ligase activity"/>
    <property type="evidence" value="ECO:0007669"/>
    <property type="project" value="InterPro"/>
</dbReference>
<sequence length="136" mass="15613">MVAKTPCTFFLQNKCTKGTTCEYSHDEKFKPCPYLLTGSCKFGNKCKHSHDIPICLYYNLGKCTKGDKCPFRHVKETKEDFKGEFSKKEIPVCSFFIKGTCVHSGMRKKKENRVQFAHSLLKELVLKGINVHSHMN</sequence>
<evidence type="ECO:0000313" key="7">
    <source>
        <dbReference type="EMBL" id="RKP18476.1"/>
    </source>
</evidence>
<dbReference type="InterPro" id="IPR000571">
    <property type="entry name" value="Znf_CCCH"/>
</dbReference>
<dbReference type="Pfam" id="PF18044">
    <property type="entry name" value="zf-CCCH_4"/>
    <property type="match status" value="1"/>
</dbReference>
<keyword evidence="2" id="KW-0677">Repeat</keyword>
<dbReference type="SUPFAM" id="SSF90229">
    <property type="entry name" value="CCCH zinc finger"/>
    <property type="match status" value="2"/>
</dbReference>
<dbReference type="PANTHER" id="PTHR11224:SF10">
    <property type="entry name" value="IP09428P-RELATED"/>
    <property type="match status" value="1"/>
</dbReference>
<dbReference type="EMBL" id="ML005448">
    <property type="protein sequence ID" value="RKP18476.1"/>
    <property type="molecule type" value="Genomic_DNA"/>
</dbReference>
<reference evidence="8" key="1">
    <citation type="journal article" date="2018" name="Nat. Microbiol.">
        <title>Leveraging single-cell genomics to expand the fungal tree of life.</title>
        <authorList>
            <person name="Ahrendt S.R."/>
            <person name="Quandt C.A."/>
            <person name="Ciobanu D."/>
            <person name="Clum A."/>
            <person name="Salamov A."/>
            <person name="Andreopoulos B."/>
            <person name="Cheng J.F."/>
            <person name="Woyke T."/>
            <person name="Pelin A."/>
            <person name="Henrissat B."/>
            <person name="Reynolds N.K."/>
            <person name="Benny G.L."/>
            <person name="Smith M.E."/>
            <person name="James T.Y."/>
            <person name="Grigoriev I.V."/>
        </authorList>
    </citation>
    <scope>NUCLEOTIDE SEQUENCE [LARGE SCALE GENOMIC DNA]</scope>
    <source>
        <strain evidence="8">CSF55</strain>
    </source>
</reference>